<sequence>MPPIFPWRRNWSWLFVEITSSFLL</sequence>
<reference evidence="1" key="1">
    <citation type="submission" date="2021-06" db="EMBL/GenBank/DDBJ databases">
        <authorList>
            <person name="Hodson N. C."/>
            <person name="Mongue J. A."/>
            <person name="Jaron S. K."/>
        </authorList>
    </citation>
    <scope>NUCLEOTIDE SEQUENCE</scope>
</reference>
<dbReference type="EMBL" id="CAJVCH010024080">
    <property type="protein sequence ID" value="CAG7696129.1"/>
    <property type="molecule type" value="Genomic_DNA"/>
</dbReference>
<accession>A0A8J2J6G2</accession>
<comment type="caution">
    <text evidence="1">The sequence shown here is derived from an EMBL/GenBank/DDBJ whole genome shotgun (WGS) entry which is preliminary data.</text>
</comment>
<evidence type="ECO:0000313" key="2">
    <source>
        <dbReference type="Proteomes" id="UP000708208"/>
    </source>
</evidence>
<gene>
    <name evidence="1" type="ORF">AFUS01_LOCUS3917</name>
</gene>
<organism evidence="1 2">
    <name type="scientific">Allacma fusca</name>
    <dbReference type="NCBI Taxonomy" id="39272"/>
    <lineage>
        <taxon>Eukaryota</taxon>
        <taxon>Metazoa</taxon>
        <taxon>Ecdysozoa</taxon>
        <taxon>Arthropoda</taxon>
        <taxon>Hexapoda</taxon>
        <taxon>Collembola</taxon>
        <taxon>Symphypleona</taxon>
        <taxon>Sminthuridae</taxon>
        <taxon>Allacma</taxon>
    </lineage>
</organism>
<dbReference type="AlphaFoldDB" id="A0A8J2J6G2"/>
<proteinExistence type="predicted"/>
<evidence type="ECO:0000313" key="1">
    <source>
        <dbReference type="EMBL" id="CAG7696129.1"/>
    </source>
</evidence>
<feature type="non-terminal residue" evidence="1">
    <location>
        <position position="1"/>
    </location>
</feature>
<dbReference type="Proteomes" id="UP000708208">
    <property type="component" value="Unassembled WGS sequence"/>
</dbReference>
<keyword evidence="2" id="KW-1185">Reference proteome</keyword>
<name>A0A8J2J6G2_9HEXA</name>
<protein>
    <submittedName>
        <fullName evidence="1">Uncharacterized protein</fullName>
    </submittedName>
</protein>